<feature type="domain" description="Sialidase" evidence="1">
    <location>
        <begin position="2"/>
        <end position="116"/>
    </location>
</feature>
<dbReference type="GO" id="GO:0016787">
    <property type="term" value="F:hydrolase activity"/>
    <property type="evidence" value="ECO:0007669"/>
    <property type="project" value="UniProtKB-KW"/>
</dbReference>
<dbReference type="Proteomes" id="UP000012174">
    <property type="component" value="Unassembled WGS sequence"/>
</dbReference>
<dbReference type="PANTHER" id="PTHR43752:SF2">
    <property type="entry name" value="BNR_ASP-BOX REPEAT FAMILY PROTEIN"/>
    <property type="match status" value="1"/>
</dbReference>
<evidence type="ECO:0000313" key="2">
    <source>
        <dbReference type="EMBL" id="EMR64701.1"/>
    </source>
</evidence>
<dbReference type="PANTHER" id="PTHR43752">
    <property type="entry name" value="BNR/ASP-BOX REPEAT FAMILY PROTEIN"/>
    <property type="match status" value="1"/>
</dbReference>
<dbReference type="CDD" id="cd15482">
    <property type="entry name" value="Sialidase_non-viral"/>
    <property type="match status" value="1"/>
</dbReference>
<keyword evidence="3" id="KW-1185">Reference proteome</keyword>
<evidence type="ECO:0000259" key="1">
    <source>
        <dbReference type="Pfam" id="PF13088"/>
    </source>
</evidence>
<dbReference type="InterPro" id="IPR011040">
    <property type="entry name" value="Sialidase"/>
</dbReference>
<dbReference type="Pfam" id="PF13088">
    <property type="entry name" value="BNR_2"/>
    <property type="match status" value="1"/>
</dbReference>
<gene>
    <name evidence="2" type="ORF">UCREL1_8348</name>
</gene>
<organism evidence="2 3">
    <name type="scientific">Eutypa lata (strain UCR-EL1)</name>
    <name type="common">Grapevine dieback disease fungus</name>
    <name type="synonym">Eutypa armeniacae</name>
    <dbReference type="NCBI Taxonomy" id="1287681"/>
    <lineage>
        <taxon>Eukaryota</taxon>
        <taxon>Fungi</taxon>
        <taxon>Dikarya</taxon>
        <taxon>Ascomycota</taxon>
        <taxon>Pezizomycotina</taxon>
        <taxon>Sordariomycetes</taxon>
        <taxon>Xylariomycetidae</taxon>
        <taxon>Xylariales</taxon>
        <taxon>Diatrypaceae</taxon>
        <taxon>Eutypa</taxon>
    </lineage>
</organism>
<keyword evidence="2" id="KW-0378">Hydrolase</keyword>
<protein>
    <submittedName>
        <fullName evidence="2">Putative glycosyl hydrolase protein</fullName>
    </submittedName>
</protein>
<dbReference type="HOGENOM" id="CLU_1768045_0_0_1"/>
<reference evidence="3" key="1">
    <citation type="journal article" date="2013" name="Genome Announc.">
        <title>Draft genome sequence of the grapevine dieback fungus Eutypa lata UCR-EL1.</title>
        <authorList>
            <person name="Blanco-Ulate B."/>
            <person name="Rolshausen P.E."/>
            <person name="Cantu D."/>
        </authorList>
    </citation>
    <scope>NUCLEOTIDE SEQUENCE [LARGE SCALE GENOMIC DNA]</scope>
    <source>
        <strain evidence="3">UCR-EL1</strain>
    </source>
</reference>
<dbReference type="SUPFAM" id="SSF50939">
    <property type="entry name" value="Sialidases"/>
    <property type="match status" value="1"/>
</dbReference>
<sequence length="147" mass="16453">MLPNPNSGIGAAALPNGDIVIVFNDSRASDDMKRREGLYDDITPDSDKRVNQPEVNGRTAIWGTPRKALSLGISKDDGKTWKYKVLEDGDGFCLTNNSKERSNRELSYPSIFLDSSTGDKAIHVAYTYLRQNIKYVHIKDVEQFINT</sequence>
<dbReference type="KEGG" id="ela:UCREL1_8348"/>
<name>M7T4H6_EUTLA</name>
<accession>M7T4H6</accession>
<evidence type="ECO:0000313" key="3">
    <source>
        <dbReference type="Proteomes" id="UP000012174"/>
    </source>
</evidence>
<dbReference type="InterPro" id="IPR036278">
    <property type="entry name" value="Sialidase_sf"/>
</dbReference>
<proteinExistence type="predicted"/>
<dbReference type="eggNOG" id="ENOG502QTE2">
    <property type="taxonomic scope" value="Eukaryota"/>
</dbReference>
<dbReference type="OrthoDB" id="504663at2759"/>
<dbReference type="AlphaFoldDB" id="M7T4H6"/>
<dbReference type="EMBL" id="KB707027">
    <property type="protein sequence ID" value="EMR64701.1"/>
    <property type="molecule type" value="Genomic_DNA"/>
</dbReference>